<feature type="region of interest" description="Disordered" evidence="1">
    <location>
        <begin position="39"/>
        <end position="83"/>
    </location>
</feature>
<organism evidence="2">
    <name type="scientific">Arundo donax</name>
    <name type="common">Giant reed</name>
    <name type="synonym">Donax arundinaceus</name>
    <dbReference type="NCBI Taxonomy" id="35708"/>
    <lineage>
        <taxon>Eukaryota</taxon>
        <taxon>Viridiplantae</taxon>
        <taxon>Streptophyta</taxon>
        <taxon>Embryophyta</taxon>
        <taxon>Tracheophyta</taxon>
        <taxon>Spermatophyta</taxon>
        <taxon>Magnoliopsida</taxon>
        <taxon>Liliopsida</taxon>
        <taxon>Poales</taxon>
        <taxon>Poaceae</taxon>
        <taxon>PACMAD clade</taxon>
        <taxon>Arundinoideae</taxon>
        <taxon>Arundineae</taxon>
        <taxon>Arundo</taxon>
    </lineage>
</organism>
<evidence type="ECO:0000313" key="2">
    <source>
        <dbReference type="EMBL" id="JAD75691.1"/>
    </source>
</evidence>
<proteinExistence type="predicted"/>
<protein>
    <submittedName>
        <fullName evidence="2">Uncharacterized protein</fullName>
    </submittedName>
</protein>
<name>A0A0A9CJE3_ARUDO</name>
<reference evidence="2" key="2">
    <citation type="journal article" date="2015" name="Data Brief">
        <title>Shoot transcriptome of the giant reed, Arundo donax.</title>
        <authorList>
            <person name="Barrero R.A."/>
            <person name="Guerrero F.D."/>
            <person name="Moolhuijzen P."/>
            <person name="Goolsby J.A."/>
            <person name="Tidwell J."/>
            <person name="Bellgard S.E."/>
            <person name="Bellgard M.I."/>
        </authorList>
    </citation>
    <scope>NUCLEOTIDE SEQUENCE</scope>
    <source>
        <tissue evidence="2">Shoot tissue taken approximately 20 cm above the soil surface</tissue>
    </source>
</reference>
<dbReference type="AlphaFoldDB" id="A0A0A9CJE3"/>
<dbReference type="EMBL" id="GBRH01222204">
    <property type="protein sequence ID" value="JAD75691.1"/>
    <property type="molecule type" value="Transcribed_RNA"/>
</dbReference>
<reference evidence="2" key="1">
    <citation type="submission" date="2014-09" db="EMBL/GenBank/DDBJ databases">
        <authorList>
            <person name="Magalhaes I.L.F."/>
            <person name="Oliveira U."/>
            <person name="Santos F.R."/>
            <person name="Vidigal T.H.D.A."/>
            <person name="Brescovit A.D."/>
            <person name="Santos A.J."/>
        </authorList>
    </citation>
    <scope>NUCLEOTIDE SEQUENCE</scope>
    <source>
        <tissue evidence="2">Shoot tissue taken approximately 20 cm above the soil surface</tissue>
    </source>
</reference>
<accession>A0A0A9CJE3</accession>
<evidence type="ECO:0000256" key="1">
    <source>
        <dbReference type="SAM" id="MobiDB-lite"/>
    </source>
</evidence>
<feature type="compositionally biased region" description="Basic and acidic residues" evidence="1">
    <location>
        <begin position="39"/>
        <end position="52"/>
    </location>
</feature>
<sequence length="83" mass="9002">MPLVGAITNEALQRVARGSPARLAVPALVPAMELLRTDTAHRTVGRSRRETLLPRSPNGNLKKPSPDTPRASGRVSRFKVPHC</sequence>